<dbReference type="EMBL" id="BOMH01000007">
    <property type="protein sequence ID" value="GID63040.1"/>
    <property type="molecule type" value="Genomic_DNA"/>
</dbReference>
<evidence type="ECO:0000313" key="5">
    <source>
        <dbReference type="Proteomes" id="UP000619479"/>
    </source>
</evidence>
<dbReference type="SUPFAM" id="SSF52266">
    <property type="entry name" value="SGNH hydrolase"/>
    <property type="match status" value="1"/>
</dbReference>
<accession>A0A919IJF4</accession>
<dbReference type="Pfam" id="PF00657">
    <property type="entry name" value="Lipase_GDSL"/>
    <property type="match status" value="1"/>
</dbReference>
<dbReference type="PANTHER" id="PTHR21325">
    <property type="entry name" value="PHOSPHOLIPASE B, PLB1"/>
    <property type="match status" value="1"/>
</dbReference>
<dbReference type="PROSITE" id="PS51257">
    <property type="entry name" value="PROKAR_LIPOPROTEIN"/>
    <property type="match status" value="1"/>
</dbReference>
<feature type="chain" id="PRO_5037549649" evidence="3">
    <location>
        <begin position="27"/>
        <end position="290"/>
    </location>
</feature>
<sequence length="290" mass="31230">MLRRWHLAVLALLAVMALACEGGAGAADPEPTRTKTKPPPTGTSAYPASMAALGDSITAGVGSCLAYLACSRNSWSTGAGDDVESHYQRIRAKNPKIKGHAHNFAEPGAEASALAAQATRAVDAKVSYVTVLIGANDACAASVSGMTSVAGFRDGVDTALRRLKKGLPKARVLVASIPDLYRLWQVGRDDAEVVRVWRAGGVCPSMLTAPASRAAADEQRRRAVRDRIDAYNDELREACQEYGSRCHWDDGRVHDVRFSIDLLNTFDFFHPNLKGQNELADVTYPGDFTW</sequence>
<keyword evidence="1" id="KW-0175">Coiled coil</keyword>
<evidence type="ECO:0000256" key="3">
    <source>
        <dbReference type="SAM" id="SignalP"/>
    </source>
</evidence>
<feature type="signal peptide" evidence="3">
    <location>
        <begin position="1"/>
        <end position="26"/>
    </location>
</feature>
<gene>
    <name evidence="4" type="ORF">Acy02nite_09210</name>
</gene>
<dbReference type="Gene3D" id="3.40.50.1110">
    <property type="entry name" value="SGNH hydrolase"/>
    <property type="match status" value="1"/>
</dbReference>
<dbReference type="Proteomes" id="UP000619479">
    <property type="component" value="Unassembled WGS sequence"/>
</dbReference>
<dbReference type="GO" id="GO:0004620">
    <property type="term" value="F:phospholipase activity"/>
    <property type="evidence" value="ECO:0007669"/>
    <property type="project" value="InterPro"/>
</dbReference>
<feature type="coiled-coil region" evidence="1">
    <location>
        <begin position="214"/>
        <end position="241"/>
    </location>
</feature>
<dbReference type="InterPro" id="IPR036514">
    <property type="entry name" value="SGNH_hydro_sf"/>
</dbReference>
<evidence type="ECO:0000313" key="4">
    <source>
        <dbReference type="EMBL" id="GID63040.1"/>
    </source>
</evidence>
<evidence type="ECO:0000256" key="2">
    <source>
        <dbReference type="SAM" id="MobiDB-lite"/>
    </source>
</evidence>
<evidence type="ECO:0000256" key="1">
    <source>
        <dbReference type="SAM" id="Coils"/>
    </source>
</evidence>
<name>A0A919IJF4_9ACTN</name>
<dbReference type="InterPro" id="IPR038885">
    <property type="entry name" value="PLB1"/>
</dbReference>
<organism evidence="4 5">
    <name type="scientific">Actinoplanes cyaneus</name>
    <dbReference type="NCBI Taxonomy" id="52696"/>
    <lineage>
        <taxon>Bacteria</taxon>
        <taxon>Bacillati</taxon>
        <taxon>Actinomycetota</taxon>
        <taxon>Actinomycetes</taxon>
        <taxon>Micromonosporales</taxon>
        <taxon>Micromonosporaceae</taxon>
        <taxon>Actinoplanes</taxon>
    </lineage>
</organism>
<dbReference type="AlphaFoldDB" id="A0A919IJF4"/>
<feature type="region of interest" description="Disordered" evidence="2">
    <location>
        <begin position="24"/>
        <end position="44"/>
    </location>
</feature>
<reference evidence="4" key="1">
    <citation type="submission" date="2021-01" db="EMBL/GenBank/DDBJ databases">
        <title>Whole genome shotgun sequence of Actinoplanes cyaneus NBRC 14990.</title>
        <authorList>
            <person name="Komaki H."/>
            <person name="Tamura T."/>
        </authorList>
    </citation>
    <scope>NUCLEOTIDE SEQUENCE</scope>
    <source>
        <strain evidence="4">NBRC 14990</strain>
    </source>
</reference>
<protein>
    <submittedName>
        <fullName evidence="4">Lipoprotein</fullName>
    </submittedName>
</protein>
<dbReference type="PANTHER" id="PTHR21325:SF31">
    <property type="entry name" value="GH22081P-RELATED"/>
    <property type="match status" value="1"/>
</dbReference>
<proteinExistence type="predicted"/>
<comment type="caution">
    <text evidence="4">The sequence shown here is derived from an EMBL/GenBank/DDBJ whole genome shotgun (WGS) entry which is preliminary data.</text>
</comment>
<dbReference type="InterPro" id="IPR001087">
    <property type="entry name" value="GDSL"/>
</dbReference>
<dbReference type="RefSeq" id="WP_203738839.1">
    <property type="nucleotide sequence ID" value="NZ_BAAAUC010000013.1"/>
</dbReference>
<keyword evidence="5" id="KW-1185">Reference proteome</keyword>
<keyword evidence="4" id="KW-0449">Lipoprotein</keyword>
<keyword evidence="3" id="KW-0732">Signal</keyword>